<gene>
    <name evidence="8" type="ORF">CAPTEDRAFT_192214</name>
</gene>
<evidence type="ECO:0000256" key="1">
    <source>
        <dbReference type="ARBA" id="ARBA00004141"/>
    </source>
</evidence>
<feature type="transmembrane region" description="Helical" evidence="7">
    <location>
        <begin position="116"/>
        <end position="134"/>
    </location>
</feature>
<reference evidence="8 10" key="2">
    <citation type="journal article" date="2013" name="Nature">
        <title>Insights into bilaterian evolution from three spiralian genomes.</title>
        <authorList>
            <person name="Simakov O."/>
            <person name="Marletaz F."/>
            <person name="Cho S.J."/>
            <person name="Edsinger-Gonzales E."/>
            <person name="Havlak P."/>
            <person name="Hellsten U."/>
            <person name="Kuo D.H."/>
            <person name="Larsson T."/>
            <person name="Lv J."/>
            <person name="Arendt D."/>
            <person name="Savage R."/>
            <person name="Osoegawa K."/>
            <person name="de Jong P."/>
            <person name="Grimwood J."/>
            <person name="Chapman J.A."/>
            <person name="Shapiro H."/>
            <person name="Aerts A."/>
            <person name="Otillar R.P."/>
            <person name="Terry A.Y."/>
            <person name="Boore J.L."/>
            <person name="Grigoriev I.V."/>
            <person name="Lindberg D.R."/>
            <person name="Seaver E.C."/>
            <person name="Weisblat D.A."/>
            <person name="Putnam N.H."/>
            <person name="Rokhsar D.S."/>
        </authorList>
    </citation>
    <scope>NUCLEOTIDE SEQUENCE</scope>
    <source>
        <strain evidence="8 10">I ESC-2004</strain>
    </source>
</reference>
<dbReference type="Proteomes" id="UP000014760">
    <property type="component" value="Unassembled WGS sequence"/>
</dbReference>
<dbReference type="AlphaFoldDB" id="R7TQE7"/>
<feature type="transmembrane region" description="Helical" evidence="7">
    <location>
        <begin position="82"/>
        <end position="104"/>
    </location>
</feature>
<evidence type="ECO:0000256" key="4">
    <source>
        <dbReference type="ARBA" id="ARBA00022989"/>
    </source>
</evidence>
<dbReference type="InterPro" id="IPR010291">
    <property type="entry name" value="Ion_channel_UNC-93"/>
</dbReference>
<feature type="transmembrane region" description="Helical" evidence="7">
    <location>
        <begin position="277"/>
        <end position="303"/>
    </location>
</feature>
<dbReference type="GO" id="GO:0016020">
    <property type="term" value="C:membrane"/>
    <property type="evidence" value="ECO:0007669"/>
    <property type="project" value="UniProtKB-SubCell"/>
</dbReference>
<reference evidence="10" key="1">
    <citation type="submission" date="2012-12" db="EMBL/GenBank/DDBJ databases">
        <authorList>
            <person name="Hellsten U."/>
            <person name="Grimwood J."/>
            <person name="Chapman J.A."/>
            <person name="Shapiro H."/>
            <person name="Aerts A."/>
            <person name="Otillar R.P."/>
            <person name="Terry A.Y."/>
            <person name="Boore J.L."/>
            <person name="Simakov O."/>
            <person name="Marletaz F."/>
            <person name="Cho S.-J."/>
            <person name="Edsinger-Gonzales E."/>
            <person name="Havlak P."/>
            <person name="Kuo D.-H."/>
            <person name="Larsson T."/>
            <person name="Lv J."/>
            <person name="Arendt D."/>
            <person name="Savage R."/>
            <person name="Osoegawa K."/>
            <person name="de Jong P."/>
            <person name="Lindberg D.R."/>
            <person name="Seaver E.C."/>
            <person name="Weisblat D.A."/>
            <person name="Putnam N.H."/>
            <person name="Grigoriev I.V."/>
            <person name="Rokhsar D.S."/>
        </authorList>
    </citation>
    <scope>NUCLEOTIDE SEQUENCE</scope>
    <source>
        <strain evidence="10">I ESC-2004</strain>
    </source>
</reference>
<dbReference type="HOGENOM" id="CLU_025356_1_0_1"/>
<feature type="transmembrane region" description="Helical" evidence="7">
    <location>
        <begin position="141"/>
        <end position="159"/>
    </location>
</feature>
<dbReference type="OrthoDB" id="78663at2759"/>
<dbReference type="Pfam" id="PF05978">
    <property type="entry name" value="UNC-93"/>
    <property type="match status" value="1"/>
</dbReference>
<dbReference type="EMBL" id="KB309013">
    <property type="protein sequence ID" value="ELT95782.1"/>
    <property type="molecule type" value="Genomic_DNA"/>
</dbReference>
<keyword evidence="3 7" id="KW-0812">Transmembrane</keyword>
<evidence type="ECO:0000256" key="5">
    <source>
        <dbReference type="ARBA" id="ARBA00023136"/>
    </source>
</evidence>
<evidence type="ECO:0000256" key="2">
    <source>
        <dbReference type="ARBA" id="ARBA00009172"/>
    </source>
</evidence>
<comment type="subcellular location">
    <subcellularLocation>
        <location evidence="1">Membrane</location>
        <topology evidence="1">Multi-pass membrane protein</topology>
    </subcellularLocation>
</comment>
<feature type="region of interest" description="Disordered" evidence="6">
    <location>
        <begin position="32"/>
        <end position="51"/>
    </location>
</feature>
<feature type="compositionally biased region" description="Basic and acidic residues" evidence="6">
    <location>
        <begin position="34"/>
        <end position="48"/>
    </location>
</feature>
<evidence type="ECO:0000256" key="6">
    <source>
        <dbReference type="SAM" id="MobiDB-lite"/>
    </source>
</evidence>
<keyword evidence="5 7" id="KW-0472">Membrane</keyword>
<feature type="transmembrane region" description="Helical" evidence="7">
    <location>
        <begin position="209"/>
        <end position="232"/>
    </location>
</feature>
<feature type="transmembrane region" description="Helical" evidence="7">
    <location>
        <begin position="451"/>
        <end position="472"/>
    </location>
</feature>
<dbReference type="EnsemblMetazoa" id="CapteT192214">
    <property type="protein sequence ID" value="CapteP192214"/>
    <property type="gene ID" value="CapteG192214"/>
</dbReference>
<feature type="transmembrane region" description="Helical" evidence="7">
    <location>
        <begin position="165"/>
        <end position="188"/>
    </location>
</feature>
<sequence>MSGSEAEILSARLDEVVSGGIDNNNFSIEDEVEAPAKDNETGHEEICMDPRGPNIENVDEAEVVFRRTNFLHRQKWRIIKNVAFLCLGCLLNFTAVLNVGDFIVKPTHDFNLLRHLVLFGSAAIGCLFLVQPIIVLVTTKWAVTASFIGHLLYVIAHFYPTEEIILASVAILGVSFSLCLCAVCAYIAKAADVYCVLTNAAMHTTMCQFYGVFFLVCQSTYIWSHLISGFILQTIKKPPVANHSNPLPSCGVSACPSNGSHDNFFVLDDDINMIKVYTMYGISILLSILATLTVAICVGRLPTVAMLSSISTGNNRHSNKQRGFRAKLFFLAVIKTISLWLNGRMFFSIPLIFHLGLQIGFFHCALMKHYASCSVGVWRMPFIYMSYGGISALSAVACSGPAKCINRTTSLVSGFLGNVLSSNEEPAFANFALWLTIGVSAAYFGGNFICVYIQLYVLMAALCLGLAGYFTAEIIDKKIKLTDI</sequence>
<name>R7TQE7_CAPTE</name>
<dbReference type="InterPro" id="IPR051951">
    <property type="entry name" value="UNC-93_regulatory"/>
</dbReference>
<evidence type="ECO:0000313" key="9">
    <source>
        <dbReference type="EnsemblMetazoa" id="CapteP192214"/>
    </source>
</evidence>
<proteinExistence type="inferred from homology"/>
<comment type="similarity">
    <text evidence="2">Belongs to the unc-93 family.</text>
</comment>
<evidence type="ECO:0000256" key="3">
    <source>
        <dbReference type="ARBA" id="ARBA00022692"/>
    </source>
</evidence>
<keyword evidence="10" id="KW-1185">Reference proteome</keyword>
<dbReference type="PANTHER" id="PTHR19444">
    <property type="entry name" value="UNC-93 RELATED"/>
    <property type="match status" value="1"/>
</dbReference>
<feature type="transmembrane region" description="Helical" evidence="7">
    <location>
        <begin position="347"/>
        <end position="366"/>
    </location>
</feature>
<feature type="transmembrane region" description="Helical" evidence="7">
    <location>
        <begin position="427"/>
        <end position="445"/>
    </location>
</feature>
<organism evidence="8">
    <name type="scientific">Capitella teleta</name>
    <name type="common">Polychaete worm</name>
    <dbReference type="NCBI Taxonomy" id="283909"/>
    <lineage>
        <taxon>Eukaryota</taxon>
        <taxon>Metazoa</taxon>
        <taxon>Spiralia</taxon>
        <taxon>Lophotrochozoa</taxon>
        <taxon>Annelida</taxon>
        <taxon>Polychaeta</taxon>
        <taxon>Sedentaria</taxon>
        <taxon>Scolecida</taxon>
        <taxon>Capitellidae</taxon>
        <taxon>Capitella</taxon>
    </lineage>
</organism>
<dbReference type="STRING" id="283909.R7TQE7"/>
<dbReference type="EMBL" id="AMQN01011670">
    <property type="status" value="NOT_ANNOTATED_CDS"/>
    <property type="molecule type" value="Genomic_DNA"/>
</dbReference>
<dbReference type="PANTHER" id="PTHR19444:SF13">
    <property type="entry name" value="PROTEIN UNC-93 HOMOLOG A"/>
    <property type="match status" value="1"/>
</dbReference>
<protein>
    <submittedName>
        <fullName evidence="8 9">Uncharacterized protein</fullName>
    </submittedName>
</protein>
<evidence type="ECO:0000256" key="7">
    <source>
        <dbReference type="SAM" id="Phobius"/>
    </source>
</evidence>
<evidence type="ECO:0000313" key="8">
    <source>
        <dbReference type="EMBL" id="ELT95782.1"/>
    </source>
</evidence>
<accession>R7TQE7</accession>
<evidence type="ECO:0000313" key="10">
    <source>
        <dbReference type="Proteomes" id="UP000014760"/>
    </source>
</evidence>
<reference evidence="9" key="3">
    <citation type="submission" date="2015-06" db="UniProtKB">
        <authorList>
            <consortium name="EnsemblMetazoa"/>
        </authorList>
    </citation>
    <scope>IDENTIFICATION</scope>
</reference>
<keyword evidence="4 7" id="KW-1133">Transmembrane helix</keyword>